<gene>
    <name evidence="2" type="ORF">CBZ_07000</name>
</gene>
<comment type="caution">
    <text evidence="2">The sequence shown here is derived from an EMBL/GenBank/DDBJ whole genome shotgun (WGS) entry which is preliminary data.</text>
</comment>
<dbReference type="OrthoDB" id="4825967at2"/>
<protein>
    <submittedName>
        <fullName evidence="2">Uncharacterized protein</fullName>
    </submittedName>
</protein>
<accession>A0A402DNE1</accession>
<reference evidence="2 3" key="1">
    <citation type="submission" date="2019-01" db="EMBL/GenBank/DDBJ databases">
        <title>Draft genome sequence of Cellulomonas takizawaensis strain TKZ-21.</title>
        <authorList>
            <person name="Yamamura H."/>
            <person name="Hayashi T."/>
            <person name="Hamada M."/>
            <person name="Serisawa Y."/>
            <person name="Matsuyama K."/>
            <person name="Nakagawa Y."/>
            <person name="Otoguro M."/>
            <person name="Yanagida F."/>
            <person name="Hayakawa M."/>
        </authorList>
    </citation>
    <scope>NUCLEOTIDE SEQUENCE [LARGE SCALE GENOMIC DNA]</scope>
    <source>
        <strain evidence="2 3">NBRC12680</strain>
    </source>
</reference>
<dbReference type="Proteomes" id="UP000289954">
    <property type="component" value="Unassembled WGS sequence"/>
</dbReference>
<organism evidence="2 3">
    <name type="scientific">Cellulomonas biazotea</name>
    <dbReference type="NCBI Taxonomy" id="1709"/>
    <lineage>
        <taxon>Bacteria</taxon>
        <taxon>Bacillati</taxon>
        <taxon>Actinomycetota</taxon>
        <taxon>Actinomycetes</taxon>
        <taxon>Micrococcales</taxon>
        <taxon>Cellulomonadaceae</taxon>
        <taxon>Cellulomonas</taxon>
    </lineage>
</organism>
<evidence type="ECO:0000313" key="3">
    <source>
        <dbReference type="Proteomes" id="UP000289954"/>
    </source>
</evidence>
<evidence type="ECO:0000313" key="2">
    <source>
        <dbReference type="EMBL" id="GCE75644.1"/>
    </source>
</evidence>
<dbReference type="RefSeq" id="WP_130780245.1">
    <property type="nucleotide sequence ID" value="NZ_BIMR01000038.1"/>
</dbReference>
<proteinExistence type="predicted"/>
<dbReference type="AlphaFoldDB" id="A0A402DNE1"/>
<name>A0A402DNE1_9CELL</name>
<dbReference type="EMBL" id="BIMR01000038">
    <property type="protein sequence ID" value="GCE75644.1"/>
    <property type="molecule type" value="Genomic_DNA"/>
</dbReference>
<keyword evidence="3" id="KW-1185">Reference proteome</keyword>
<feature type="region of interest" description="Disordered" evidence="1">
    <location>
        <begin position="1"/>
        <end position="21"/>
    </location>
</feature>
<sequence>MRGGSDDVECDAAEGPDEAPTDLEAVSVDELVLARATGVWEVRSAAPHELALFVDTDAPAVTRSLYGRDAGLFAGQWLVLRSVRGRRRGETDIIRSGERHLFDLYSAMDVELRGALSHGPVAAIVPASREQLVQLPLRLPRGLGGGEGGVEALAVDEATGVWVVRSSSPTIYVVDADAGALLRVPGAGSSPGVADDRWVPLVRVRGYKAGDEGIIRVADRHEYVFDHDRDGADFGWWLQRIVTRIDPATDAELAGFPTRVSGAWQ</sequence>
<evidence type="ECO:0000256" key="1">
    <source>
        <dbReference type="SAM" id="MobiDB-lite"/>
    </source>
</evidence>